<reference evidence="2 3" key="1">
    <citation type="submission" date="2018-05" db="EMBL/GenBank/DDBJ databases">
        <title>Whole genome sequencing of Paracoccus thiocyanatus SST.</title>
        <authorList>
            <person name="Ghosh W."/>
            <person name="Rameez M.J."/>
            <person name="Roy C."/>
        </authorList>
    </citation>
    <scope>NUCLEOTIDE SEQUENCE [LARGE SCALE GENOMIC DNA]</scope>
    <source>
        <strain evidence="2 3">SST</strain>
    </source>
</reference>
<dbReference type="RefSeq" id="WP_115754447.1">
    <property type="nucleotide sequence ID" value="NZ_QFCQ01000006.1"/>
</dbReference>
<organism evidence="2 3">
    <name type="scientific">Paracoccus thiocyanatus</name>
    <dbReference type="NCBI Taxonomy" id="34006"/>
    <lineage>
        <taxon>Bacteria</taxon>
        <taxon>Pseudomonadati</taxon>
        <taxon>Pseudomonadota</taxon>
        <taxon>Alphaproteobacteria</taxon>
        <taxon>Rhodobacterales</taxon>
        <taxon>Paracoccaceae</taxon>
        <taxon>Paracoccus</taxon>
    </lineage>
</organism>
<keyword evidence="3" id="KW-1185">Reference proteome</keyword>
<evidence type="ECO:0000256" key="1">
    <source>
        <dbReference type="SAM" id="SignalP"/>
    </source>
</evidence>
<gene>
    <name evidence="2" type="ORF">DIE28_01955</name>
</gene>
<evidence type="ECO:0000313" key="3">
    <source>
        <dbReference type="Proteomes" id="UP000256679"/>
    </source>
</evidence>
<name>A0A3D8PGE1_9RHOB</name>
<evidence type="ECO:0000313" key="2">
    <source>
        <dbReference type="EMBL" id="RDW14527.1"/>
    </source>
</evidence>
<protein>
    <recommendedName>
        <fullName evidence="4">Outer membrane protein beta-barrel domain-containing protein</fullName>
    </recommendedName>
</protein>
<dbReference type="Proteomes" id="UP000256679">
    <property type="component" value="Unassembled WGS sequence"/>
</dbReference>
<accession>A0A3D8PGE1</accession>
<feature type="signal peptide" evidence="1">
    <location>
        <begin position="1"/>
        <end position="22"/>
    </location>
</feature>
<feature type="chain" id="PRO_5017542651" description="Outer membrane protein beta-barrel domain-containing protein" evidence="1">
    <location>
        <begin position="23"/>
        <end position="183"/>
    </location>
</feature>
<dbReference type="AlphaFoldDB" id="A0A3D8PGE1"/>
<proteinExistence type="predicted"/>
<evidence type="ECO:0008006" key="4">
    <source>
        <dbReference type="Google" id="ProtNLM"/>
    </source>
</evidence>
<comment type="caution">
    <text evidence="2">The sequence shown here is derived from an EMBL/GenBank/DDBJ whole genome shotgun (WGS) entry which is preliminary data.</text>
</comment>
<keyword evidence="1" id="KW-0732">Signal</keyword>
<dbReference type="EMBL" id="QFCQ01000006">
    <property type="protein sequence ID" value="RDW14527.1"/>
    <property type="molecule type" value="Genomic_DNA"/>
</dbReference>
<sequence length="183" mass="19722">MKISQVLCLCLPLAIAAGHAQAQEGDSQQGATLRNTFYIGAGAANDDGPLENDDTPFSIGFLHQRPDSKLILGFDIGREGTMLDSTWGMDDRPKQATSYNFLIGGNLMDNGRFRTDAALLLGVRESFADCADSYLGFQCYADEAPDTDYKGNFGAVVTLSVDKFTLGLRATGESTQILAGFRF</sequence>